<dbReference type="HOGENOM" id="CLU_3062718_0_0_9"/>
<sequence>MPKRQLTSTDDAVISAFLGQVFGAALAAWYTEINFVTGFFIGRISCFWGGCFS</sequence>
<protein>
    <submittedName>
        <fullName evidence="2">Uncharacterized protein</fullName>
    </submittedName>
</protein>
<evidence type="ECO:0000313" key="3">
    <source>
        <dbReference type="Proteomes" id="UP000016644"/>
    </source>
</evidence>
<dbReference type="EMBL" id="AWVK01000037">
    <property type="protein sequence ID" value="ERK44333.1"/>
    <property type="molecule type" value="Genomic_DNA"/>
</dbReference>
<evidence type="ECO:0000313" key="2">
    <source>
        <dbReference type="EMBL" id="ERK44333.1"/>
    </source>
</evidence>
<organism evidence="2 3">
    <name type="scientific">Levilactobacillus brevis ATCC 14869 = DSM 20054</name>
    <dbReference type="NCBI Taxonomy" id="649758"/>
    <lineage>
        <taxon>Bacteria</taxon>
        <taxon>Bacillati</taxon>
        <taxon>Bacillota</taxon>
        <taxon>Bacilli</taxon>
        <taxon>Lactobacillales</taxon>
        <taxon>Lactobacillaceae</taxon>
        <taxon>Levilactobacillus</taxon>
    </lineage>
</organism>
<feature type="transmembrane region" description="Helical" evidence="1">
    <location>
        <begin position="12"/>
        <end position="30"/>
    </location>
</feature>
<proteinExistence type="predicted"/>
<gene>
    <name evidence="2" type="ORF">HMPREF0495_01002</name>
</gene>
<name>U2QSQ2_LEVBR</name>
<keyword evidence="1" id="KW-0812">Transmembrane</keyword>
<evidence type="ECO:0000256" key="1">
    <source>
        <dbReference type="SAM" id="Phobius"/>
    </source>
</evidence>
<keyword evidence="1" id="KW-1133">Transmembrane helix</keyword>
<comment type="caution">
    <text evidence="2">The sequence shown here is derived from an EMBL/GenBank/DDBJ whole genome shotgun (WGS) entry which is preliminary data.</text>
</comment>
<dbReference type="AlphaFoldDB" id="U2QSQ2"/>
<reference evidence="2 3" key="1">
    <citation type="submission" date="2013-06" db="EMBL/GenBank/DDBJ databases">
        <authorList>
            <person name="Weinstock G."/>
            <person name="Sodergren E."/>
            <person name="Lobos E.A."/>
            <person name="Fulton L."/>
            <person name="Fulton R."/>
            <person name="Courtney L."/>
            <person name="Fronick C."/>
            <person name="O'Laughlin M."/>
            <person name="Godfrey J."/>
            <person name="Wilson R.M."/>
            <person name="Miner T."/>
            <person name="Farmer C."/>
            <person name="Delehaunty K."/>
            <person name="Cordes M."/>
            <person name="Minx P."/>
            <person name="Tomlinson C."/>
            <person name="Chen J."/>
            <person name="Wollam A."/>
            <person name="Pepin K.H."/>
            <person name="Bhonagiri V."/>
            <person name="Zhang X."/>
            <person name="Warren W."/>
            <person name="Mitreva M."/>
            <person name="Mardis E.R."/>
            <person name="Wilson R.K."/>
        </authorList>
    </citation>
    <scope>NUCLEOTIDE SEQUENCE [LARGE SCALE GENOMIC DNA]</scope>
    <source>
        <strain evidence="2 3">ATCC 14869</strain>
    </source>
</reference>
<dbReference type="Proteomes" id="UP000016644">
    <property type="component" value="Unassembled WGS sequence"/>
</dbReference>
<accession>U2QSQ2</accession>
<keyword evidence="1" id="KW-0472">Membrane</keyword>